<comment type="caution">
    <text evidence="3">The sequence shown here is derived from an EMBL/GenBank/DDBJ whole genome shotgun (WGS) entry which is preliminary data.</text>
</comment>
<reference evidence="4" key="1">
    <citation type="submission" date="2023-07" db="EMBL/GenBank/DDBJ databases">
        <title>Draft genome sequence of Agarivorans aestuarii strain ZMCS4, a CAZymes producing bacteria isolated from the marine brown algae Clodostephus spongiosus.</title>
        <authorList>
            <person name="Lorente B."/>
            <person name="Cabral C."/>
            <person name="Frias J."/>
            <person name="Faria J."/>
            <person name="Toubarro D."/>
        </authorList>
    </citation>
    <scope>NUCLEOTIDE SEQUENCE [LARGE SCALE GENOMIC DNA]</scope>
    <source>
        <strain evidence="4">ZMCS4</strain>
    </source>
</reference>
<organism evidence="3 4">
    <name type="scientific">Agarivorans aestuarii</name>
    <dbReference type="NCBI Taxonomy" id="1563703"/>
    <lineage>
        <taxon>Bacteria</taxon>
        <taxon>Pseudomonadati</taxon>
        <taxon>Pseudomonadota</taxon>
        <taxon>Gammaproteobacteria</taxon>
        <taxon>Alteromonadales</taxon>
        <taxon>Alteromonadaceae</taxon>
        <taxon>Agarivorans</taxon>
    </lineage>
</organism>
<evidence type="ECO:0000259" key="2">
    <source>
        <dbReference type="Pfam" id="PF16036"/>
    </source>
</evidence>
<feature type="signal peptide" evidence="1">
    <location>
        <begin position="1"/>
        <end position="28"/>
    </location>
</feature>
<dbReference type="GO" id="GO:0016853">
    <property type="term" value="F:isomerase activity"/>
    <property type="evidence" value="ECO:0007669"/>
    <property type="project" value="UniProtKB-KW"/>
</dbReference>
<dbReference type="Pfam" id="PF16036">
    <property type="entry name" value="Chalcone_3"/>
    <property type="match status" value="1"/>
</dbReference>
<feature type="domain" description="Chalcone isomerase" evidence="2">
    <location>
        <begin position="29"/>
        <end position="159"/>
    </location>
</feature>
<evidence type="ECO:0000313" key="3">
    <source>
        <dbReference type="EMBL" id="MEE1673972.1"/>
    </source>
</evidence>
<dbReference type="InterPro" id="IPR016087">
    <property type="entry name" value="Chalcone_isomerase"/>
</dbReference>
<proteinExistence type="predicted"/>
<dbReference type="EMBL" id="JAYDYW010000006">
    <property type="protein sequence ID" value="MEE1673972.1"/>
    <property type="molecule type" value="Genomic_DNA"/>
</dbReference>
<dbReference type="Proteomes" id="UP001310248">
    <property type="component" value="Unassembled WGS sequence"/>
</dbReference>
<evidence type="ECO:0000313" key="4">
    <source>
        <dbReference type="Proteomes" id="UP001310248"/>
    </source>
</evidence>
<sequence length="173" mass="20051">MFKARLFNALSFKFLLLAGLLLSFTSQAETQMQLVGDAKLQVLFWPIYKVSLHSPDGRYQQNRYPMILTIDYLRKIKRNKLLEATQDEWQRLGVCEQAPCEQWLAELSVLWPDLKKGDQLKLVADSADQGRFYLNGQLLGSLQDKLFSQHFLGIWLSEDSRFPKQQRKLVGAN</sequence>
<protein>
    <submittedName>
        <fullName evidence="3">Chalcone isomerase family protein</fullName>
    </submittedName>
</protein>
<name>A0ABU7G3J9_9ALTE</name>
<keyword evidence="1" id="KW-0732">Signal</keyword>
<dbReference type="RefSeq" id="WP_329775193.1">
    <property type="nucleotide sequence ID" value="NZ_JAYDYW010000006.1"/>
</dbReference>
<keyword evidence="3" id="KW-0413">Isomerase</keyword>
<accession>A0ABU7G3J9</accession>
<keyword evidence="4" id="KW-1185">Reference proteome</keyword>
<feature type="chain" id="PRO_5047416824" evidence="1">
    <location>
        <begin position="29"/>
        <end position="173"/>
    </location>
</feature>
<gene>
    <name evidence="3" type="ORF">SNR37_003399</name>
</gene>
<evidence type="ECO:0000256" key="1">
    <source>
        <dbReference type="SAM" id="SignalP"/>
    </source>
</evidence>